<feature type="region of interest" description="Disordered" evidence="2">
    <location>
        <begin position="195"/>
        <end position="239"/>
    </location>
</feature>
<organism evidence="3 4">
    <name type="scientific">Oikopleura dioica</name>
    <name type="common">Tunicate</name>
    <dbReference type="NCBI Taxonomy" id="34765"/>
    <lineage>
        <taxon>Eukaryota</taxon>
        <taxon>Metazoa</taxon>
        <taxon>Chordata</taxon>
        <taxon>Tunicata</taxon>
        <taxon>Appendicularia</taxon>
        <taxon>Copelata</taxon>
        <taxon>Oikopleuridae</taxon>
        <taxon>Oikopleura</taxon>
    </lineage>
</organism>
<proteinExistence type="predicted"/>
<feature type="compositionally biased region" description="Basic and acidic residues" evidence="2">
    <location>
        <begin position="195"/>
        <end position="206"/>
    </location>
</feature>
<keyword evidence="1" id="KW-0175">Coiled coil</keyword>
<dbReference type="InterPro" id="IPR013083">
    <property type="entry name" value="Znf_RING/FYVE/PHD"/>
</dbReference>
<accession>A0ABN7TBR8</accession>
<evidence type="ECO:0000313" key="3">
    <source>
        <dbReference type="EMBL" id="CAG5114076.1"/>
    </source>
</evidence>
<dbReference type="EMBL" id="OU015567">
    <property type="protein sequence ID" value="CAG5114076.1"/>
    <property type="molecule type" value="Genomic_DNA"/>
</dbReference>
<keyword evidence="4" id="KW-1185">Reference proteome</keyword>
<evidence type="ECO:0000256" key="1">
    <source>
        <dbReference type="SAM" id="Coils"/>
    </source>
</evidence>
<gene>
    <name evidence="3" type="ORF">OKIOD_LOCUS16919</name>
</gene>
<name>A0ABN7TBR8_OIKDI</name>
<dbReference type="Gene3D" id="3.30.40.10">
    <property type="entry name" value="Zinc/RING finger domain, C3HC4 (zinc finger)"/>
    <property type="match status" value="1"/>
</dbReference>
<reference evidence="3 4" key="1">
    <citation type="submission" date="2021-04" db="EMBL/GenBank/DDBJ databases">
        <authorList>
            <person name="Bliznina A."/>
        </authorList>
    </citation>
    <scope>NUCLEOTIDE SEQUENCE [LARGE SCALE GENOMIC DNA]</scope>
</reference>
<dbReference type="Proteomes" id="UP001158576">
    <property type="component" value="Chromosome 2"/>
</dbReference>
<protein>
    <submittedName>
        <fullName evidence="3">Oidioi.mRNA.OKI2018_I69.chr2.g8154.t1.cds</fullName>
    </submittedName>
</protein>
<sequence>MKADFITQCQYKSIDQFIAENEENCVKICKVIREAVKKRGADGVRETIVLGKIKTLYEKNKMYDPEEVLLSVSRQIEALSKLGLNAVFEKTKEANKDYVVFTCRDPVDDKIMEYPGKFDKCRHWACFDLKSFLIRNKGELRKQRPFLKCPVPNCQFKTTKVSNLQLCSFIQEVITKLNKPEKIHFFKNGTYVDPSKTKPDQAVREEPIDEQPNNTFSEEESSFTDPVPEVEKSTAEAPAPAAAPVITVKADPDAQIPVPLATSTQQPVDSCVPALSKKRKMSKDIVLSDSEEVDNTTTVQQSQEVSLNDRILEEANPDQLVLSDGAADILSIDKENYVPCAKDLEIQKLRELVRDLQDSNSLKTEELNNAQEELHKIKASELAMRKKFMESQRDNSKKRKELRTRERELEAKVEKLEEELNKRSTEDDDEVRAELAIANAKLKRFEAEREQLGSLLKESTMIMQLVGVKEEPVPPAEIHDSEDEVIAPANTSVIEID</sequence>
<feature type="coiled-coil region" evidence="1">
    <location>
        <begin position="346"/>
        <end position="455"/>
    </location>
</feature>
<evidence type="ECO:0000313" key="4">
    <source>
        <dbReference type="Proteomes" id="UP001158576"/>
    </source>
</evidence>
<evidence type="ECO:0000256" key="2">
    <source>
        <dbReference type="SAM" id="MobiDB-lite"/>
    </source>
</evidence>